<dbReference type="PANTHER" id="PTHR48228">
    <property type="entry name" value="SUCCINYL-COA--D-CITRAMALATE COA-TRANSFERASE"/>
    <property type="match status" value="1"/>
</dbReference>
<dbReference type="Gene3D" id="3.40.50.10540">
    <property type="entry name" value="Crotonobetainyl-coa:carnitine coa-transferase, domain 1"/>
    <property type="match status" value="1"/>
</dbReference>
<dbReference type="Proteomes" id="UP000622890">
    <property type="component" value="Unassembled WGS sequence"/>
</dbReference>
<dbReference type="PANTHER" id="PTHR48228:SF5">
    <property type="entry name" value="ALPHA-METHYLACYL-COA RACEMASE"/>
    <property type="match status" value="1"/>
</dbReference>
<dbReference type="SUPFAM" id="SSF89796">
    <property type="entry name" value="CoA-transferase family III (CaiB/BaiF)"/>
    <property type="match status" value="1"/>
</dbReference>
<comment type="caution">
    <text evidence="1">The sequence shown here is derived from an EMBL/GenBank/DDBJ whole genome shotgun (WGS) entry which is preliminary data.</text>
</comment>
<gene>
    <name evidence="1" type="ORF">JJB74_22345</name>
</gene>
<evidence type="ECO:0000313" key="1">
    <source>
        <dbReference type="EMBL" id="MBK4737370.1"/>
    </source>
</evidence>
<proteinExistence type="predicted"/>
<dbReference type="EMBL" id="JAEPBG010000011">
    <property type="protein sequence ID" value="MBK4737370.1"/>
    <property type="molecule type" value="Genomic_DNA"/>
</dbReference>
<organism evidence="1 2">
    <name type="scientific">Noviherbaspirillum pedocola</name>
    <dbReference type="NCBI Taxonomy" id="2801341"/>
    <lineage>
        <taxon>Bacteria</taxon>
        <taxon>Pseudomonadati</taxon>
        <taxon>Pseudomonadota</taxon>
        <taxon>Betaproteobacteria</taxon>
        <taxon>Burkholderiales</taxon>
        <taxon>Oxalobacteraceae</taxon>
        <taxon>Noviherbaspirillum</taxon>
    </lineage>
</organism>
<reference evidence="1" key="1">
    <citation type="submission" date="2021-01" db="EMBL/GenBank/DDBJ databases">
        <title>Genome sequence of strain Noviherbaspirillum sp. DKR-6.</title>
        <authorList>
            <person name="Chaudhary D.K."/>
        </authorList>
    </citation>
    <scope>NUCLEOTIDE SEQUENCE</scope>
    <source>
        <strain evidence="1">DKR-6</strain>
    </source>
</reference>
<name>A0A934SVJ6_9BURK</name>
<dbReference type="Pfam" id="PF02515">
    <property type="entry name" value="CoA_transf_3"/>
    <property type="match status" value="1"/>
</dbReference>
<dbReference type="Gene3D" id="3.30.1540.10">
    <property type="entry name" value="formyl-coa transferase, domain 3"/>
    <property type="match status" value="1"/>
</dbReference>
<keyword evidence="2" id="KW-1185">Reference proteome</keyword>
<dbReference type="AlphaFoldDB" id="A0A934SVJ6"/>
<dbReference type="InterPro" id="IPR023606">
    <property type="entry name" value="CoA-Trfase_III_dom_1_sf"/>
</dbReference>
<dbReference type="InterPro" id="IPR050509">
    <property type="entry name" value="CoA-transferase_III"/>
</dbReference>
<sequence>MENRKPSRSAGPLAGLRVVEFAGLGPAPFACMLLSDMGADVVTIERTGKEIGDSTDFIARGRTVVIADLKNANSRDEVLMLLDEADVLIEGFRPGVMESLGLGPDVLAQRNPGLIYGRITGWGQTGPLSHSAGHDVNYIALTGVLAAIGPGDGPPSIPLNLIGDYAGGSMYLVAGILAALYERQSSGRGQVIDAAITDGTISLMSLFASFALRGRFTERRGANMLDGGTPYYSTYRTADGQYVSIGALEPKFFAELCERVGVSPELRACQFDQTRWPQLRDEFARLFAMRTRDEWAALLEYTDACFAPVLTLSEAMRHPHNVERGAFVEVAGVRQPAPVPKFSRTPAAVQGQAPNEASLLAEVLASWRSQIA</sequence>
<protein>
    <submittedName>
        <fullName evidence="1">CoA transferase</fullName>
    </submittedName>
</protein>
<dbReference type="InterPro" id="IPR003673">
    <property type="entry name" value="CoA-Trfase_fam_III"/>
</dbReference>
<evidence type="ECO:0000313" key="2">
    <source>
        <dbReference type="Proteomes" id="UP000622890"/>
    </source>
</evidence>
<dbReference type="InterPro" id="IPR044855">
    <property type="entry name" value="CoA-Trfase_III_dom3_sf"/>
</dbReference>
<keyword evidence="1" id="KW-0808">Transferase</keyword>
<accession>A0A934SVJ6</accession>
<dbReference type="RefSeq" id="WP_200595593.1">
    <property type="nucleotide sequence ID" value="NZ_JAEPBG010000011.1"/>
</dbReference>
<dbReference type="GO" id="GO:0016740">
    <property type="term" value="F:transferase activity"/>
    <property type="evidence" value="ECO:0007669"/>
    <property type="project" value="UniProtKB-KW"/>
</dbReference>